<gene>
    <name evidence="2" type="ORF">LZ3411_0501</name>
</gene>
<reference evidence="3" key="1">
    <citation type="submission" date="2017-05" db="EMBL/GenBank/DDBJ databases">
        <authorList>
            <person name="Papadimitriou K."/>
        </authorList>
    </citation>
    <scope>NUCLEOTIDE SEQUENCE [LARGE SCALE GENOMIC DNA]</scope>
    <source>
        <strain evidence="3">ACA-DC 3411</strain>
    </source>
</reference>
<feature type="domain" description="BPL/LPL catalytic" evidence="1">
    <location>
        <begin position="39"/>
        <end position="222"/>
    </location>
</feature>
<evidence type="ECO:0000313" key="2">
    <source>
        <dbReference type="EMBL" id="SMS13551.1"/>
    </source>
</evidence>
<dbReference type="Proteomes" id="UP000195412">
    <property type="component" value="Chromosome I"/>
</dbReference>
<dbReference type="EMBL" id="LT854705">
    <property type="protein sequence ID" value="SMS13551.1"/>
    <property type="molecule type" value="Genomic_DNA"/>
</dbReference>
<accession>A0A1Y6JWQ9</accession>
<keyword evidence="2" id="KW-0808">Transferase</keyword>
<dbReference type="PANTHER" id="PTHR43679">
    <property type="entry name" value="OCTANOYLTRANSFERASE LIPM-RELATED"/>
    <property type="match status" value="1"/>
</dbReference>
<dbReference type="KEGG" id="lzy:LZ3411_0501"/>
<evidence type="ECO:0000259" key="1">
    <source>
        <dbReference type="PROSITE" id="PS51733"/>
    </source>
</evidence>
<dbReference type="Gene3D" id="3.30.930.10">
    <property type="entry name" value="Bira Bifunctional Protein, Domain 2"/>
    <property type="match status" value="1"/>
</dbReference>
<evidence type="ECO:0000313" key="3">
    <source>
        <dbReference type="Proteomes" id="UP000195412"/>
    </source>
</evidence>
<proteinExistence type="predicted"/>
<dbReference type="SUPFAM" id="SSF55681">
    <property type="entry name" value="Class II aaRS and biotin synthetases"/>
    <property type="match status" value="1"/>
</dbReference>
<protein>
    <submittedName>
        <fullName evidence="2">Protein:protein lipoyl transferase</fullName>
    </submittedName>
</protein>
<dbReference type="InterPro" id="IPR004143">
    <property type="entry name" value="BPL_LPL_catalytic"/>
</dbReference>
<dbReference type="InterPro" id="IPR050664">
    <property type="entry name" value="Octanoyltrans_LipM/LipL"/>
</dbReference>
<dbReference type="GO" id="GO:0016740">
    <property type="term" value="F:transferase activity"/>
    <property type="evidence" value="ECO:0007669"/>
    <property type="project" value="UniProtKB-KW"/>
</dbReference>
<dbReference type="GO" id="GO:0009249">
    <property type="term" value="P:protein lipoylation"/>
    <property type="evidence" value="ECO:0007669"/>
    <property type="project" value="UniProtKB-ARBA"/>
</dbReference>
<dbReference type="InterPro" id="IPR045864">
    <property type="entry name" value="aa-tRNA-synth_II/BPL/LPL"/>
</dbReference>
<organism evidence="2 3">
    <name type="scientific">Levilactobacillus zymae</name>
    <dbReference type="NCBI Taxonomy" id="267363"/>
    <lineage>
        <taxon>Bacteria</taxon>
        <taxon>Bacillati</taxon>
        <taxon>Bacillota</taxon>
        <taxon>Bacilli</taxon>
        <taxon>Lactobacillales</taxon>
        <taxon>Lactobacillaceae</taxon>
        <taxon>Levilactobacillus</taxon>
    </lineage>
</organism>
<dbReference type="Pfam" id="PF21948">
    <property type="entry name" value="LplA-B_cat"/>
    <property type="match status" value="1"/>
</dbReference>
<dbReference type="RefSeq" id="WP_087741571.1">
    <property type="nucleotide sequence ID" value="NZ_LT854705.1"/>
</dbReference>
<name>A0A1Y6JWQ9_9LACO</name>
<dbReference type="GO" id="GO:0140096">
    <property type="term" value="F:catalytic activity, acting on a protein"/>
    <property type="evidence" value="ECO:0007669"/>
    <property type="project" value="UniProtKB-ARBA"/>
</dbReference>
<dbReference type="PANTHER" id="PTHR43679:SF2">
    <property type="entry name" value="OCTANOYL-[GCVH]:PROTEIN N-OCTANOYLTRANSFERASE"/>
    <property type="match status" value="1"/>
</dbReference>
<dbReference type="AlphaFoldDB" id="A0A1Y6JWQ9"/>
<dbReference type="CDD" id="cd16443">
    <property type="entry name" value="LplA"/>
    <property type="match status" value="1"/>
</dbReference>
<sequence>MLPLTFSSDSLQTLDTPIPADQKNLAFGYTNALLDFVAELGQPILHFWEMTPTVILGLKDKRLPDLPAAVRTIQGHGYNWVLRNSGGLAVVADAGILNVSLFSPLTTPPISVDVAYDQMMALVRQAWPELTIDHFEVTHSYCPGDYDLSVNGQKIAGLSQRRNPHAMVTMLYLSVTGDQPSRGRLVRDFYRAGLAGHPNQWGYPDVDPAVMTTTAELLQQPITLAAAKQRFVTACQATGVRVGQAKLTSLVTQPRFTTALAHATAQMARRQPQLNL</sequence>
<dbReference type="PROSITE" id="PS51733">
    <property type="entry name" value="BPL_LPL_CATALYTIC"/>
    <property type="match status" value="1"/>
</dbReference>